<dbReference type="InterPro" id="IPR041546">
    <property type="entry name" value="ClpA/ClpB_AAA_lid"/>
</dbReference>
<organism evidence="11 12">
    <name type="scientific">Caldicoprobacter faecalis</name>
    <dbReference type="NCBI Taxonomy" id="937334"/>
    <lineage>
        <taxon>Bacteria</taxon>
        <taxon>Bacillati</taxon>
        <taxon>Bacillota</taxon>
        <taxon>Clostridia</taxon>
        <taxon>Caldicoprobacterales</taxon>
        <taxon>Caldicoprobacteraceae</taxon>
        <taxon>Caldicoprobacter</taxon>
    </lineage>
</organism>
<dbReference type="PANTHER" id="PTHR11638:SF18">
    <property type="entry name" value="HEAT SHOCK PROTEIN 104"/>
    <property type="match status" value="1"/>
</dbReference>
<dbReference type="SMART" id="SM01086">
    <property type="entry name" value="ClpB_D2-small"/>
    <property type="match status" value="1"/>
</dbReference>
<dbReference type="CDD" id="cd19499">
    <property type="entry name" value="RecA-like_ClpB_Hsp104-like"/>
    <property type="match status" value="1"/>
</dbReference>
<evidence type="ECO:0000256" key="7">
    <source>
        <dbReference type="SAM" id="Coils"/>
    </source>
</evidence>
<dbReference type="GO" id="GO:0005737">
    <property type="term" value="C:cytoplasm"/>
    <property type="evidence" value="ECO:0007669"/>
    <property type="project" value="TreeGrafter"/>
</dbReference>
<dbReference type="CDD" id="cd00009">
    <property type="entry name" value="AAA"/>
    <property type="match status" value="1"/>
</dbReference>
<dbReference type="Pfam" id="PF00004">
    <property type="entry name" value="AAA"/>
    <property type="match status" value="1"/>
</dbReference>
<dbReference type="RefSeq" id="WP_092282187.1">
    <property type="nucleotide sequence ID" value="NZ_FOXR01000008.1"/>
</dbReference>
<dbReference type="InterPro" id="IPR003593">
    <property type="entry name" value="AAA+_ATPase"/>
</dbReference>
<dbReference type="Pfam" id="PF17871">
    <property type="entry name" value="AAA_lid_9"/>
    <property type="match status" value="1"/>
</dbReference>
<feature type="domain" description="Clp R" evidence="10">
    <location>
        <begin position="4"/>
        <end position="146"/>
    </location>
</feature>
<dbReference type="SUPFAM" id="SSF52540">
    <property type="entry name" value="P-loop containing nucleoside triphosphate hydrolases"/>
    <property type="match status" value="2"/>
</dbReference>
<keyword evidence="1 5" id="KW-0677">Repeat</keyword>
<gene>
    <name evidence="11" type="ORF">SAMN05444406_10853</name>
</gene>
<evidence type="ECO:0000256" key="2">
    <source>
        <dbReference type="ARBA" id="ARBA00022741"/>
    </source>
</evidence>
<dbReference type="Gene3D" id="1.10.1780.10">
    <property type="entry name" value="Clp, N-terminal domain"/>
    <property type="match status" value="1"/>
</dbReference>
<evidence type="ECO:0000256" key="5">
    <source>
        <dbReference type="PROSITE-ProRule" id="PRU01251"/>
    </source>
</evidence>
<feature type="domain" description="UVR" evidence="9">
    <location>
        <begin position="419"/>
        <end position="454"/>
    </location>
</feature>
<keyword evidence="2 6" id="KW-0547">Nucleotide-binding</keyword>
<dbReference type="FunFam" id="3.40.50.300:FF:000025">
    <property type="entry name" value="ATP-dependent Clp protease subunit"/>
    <property type="match status" value="1"/>
</dbReference>
<dbReference type="InterPro" id="IPR019489">
    <property type="entry name" value="Clp_ATPase_C"/>
</dbReference>
<proteinExistence type="inferred from homology"/>
<dbReference type="FunFam" id="3.40.50.300:FF:000010">
    <property type="entry name" value="Chaperone clpB 1, putative"/>
    <property type="match status" value="1"/>
</dbReference>
<dbReference type="Pfam" id="PF10431">
    <property type="entry name" value="ClpB_D2-small"/>
    <property type="match status" value="1"/>
</dbReference>
<feature type="region of interest" description="Disordered" evidence="8">
    <location>
        <begin position="147"/>
        <end position="166"/>
    </location>
</feature>
<dbReference type="Gene3D" id="3.40.50.300">
    <property type="entry name" value="P-loop containing nucleotide triphosphate hydrolases"/>
    <property type="match status" value="2"/>
</dbReference>
<feature type="coiled-coil region" evidence="7">
    <location>
        <begin position="415"/>
        <end position="465"/>
    </location>
</feature>
<dbReference type="InterPro" id="IPR036628">
    <property type="entry name" value="Clp_N_dom_sf"/>
</dbReference>
<dbReference type="EMBL" id="FOXR01000008">
    <property type="protein sequence ID" value="SFP98341.1"/>
    <property type="molecule type" value="Genomic_DNA"/>
</dbReference>
<dbReference type="PROSITE" id="PS00870">
    <property type="entry name" value="CLPAB_1"/>
    <property type="match status" value="1"/>
</dbReference>
<comment type="similarity">
    <text evidence="6">Belongs to the ClpA/ClpB family.</text>
</comment>
<dbReference type="GO" id="GO:0006508">
    <property type="term" value="P:proteolysis"/>
    <property type="evidence" value="ECO:0007669"/>
    <property type="project" value="UniProtKB-KW"/>
</dbReference>
<evidence type="ECO:0000313" key="12">
    <source>
        <dbReference type="Proteomes" id="UP000198577"/>
    </source>
</evidence>
<dbReference type="Pfam" id="PF02861">
    <property type="entry name" value="Clp_N"/>
    <property type="match status" value="1"/>
</dbReference>
<dbReference type="SMART" id="SM00382">
    <property type="entry name" value="AAA"/>
    <property type="match status" value="2"/>
</dbReference>
<dbReference type="SUPFAM" id="SSF81923">
    <property type="entry name" value="Double Clp-N motif"/>
    <property type="match status" value="1"/>
</dbReference>
<dbReference type="InterPro" id="IPR001943">
    <property type="entry name" value="UVR_dom"/>
</dbReference>
<keyword evidence="3 6" id="KW-0067">ATP-binding</keyword>
<evidence type="ECO:0000313" key="11">
    <source>
        <dbReference type="EMBL" id="SFP98341.1"/>
    </source>
</evidence>
<sequence>MAFLGRFTERAQRALMYAQEEARALGHNYVGTEHLLLGLIREEEGVASQVLRQLGADADKVRKQIETLIGRGTFNFNEGFGYTPRTKRVMELSFYEARNLGHNYVGTEHLLLALLREGEGVAVRILKDLGVDFQAVRDQLMKILKEEGGEPGRTAKRRRSNTPTLDQFGRDLTEMAREGNLDPVVGREKEIERVLQILTRRTKNNPVLIGEPGVGKTAIVEGLAQRIVDGNIPELLRDKRVVTLDLSAMVAGTKYRGEFEERLKTVMEEIRKANNVILFIDEMHTIIGAGAAEGAIDASNILKPALARGEIQVIGATTLDEYRKHVEKDPALERRFQPVMVEEPTKEEAVQILMGLRDKYEAHHKVRITDEAIKAAVELSARYITDRYLPDKAIDLIDEAASRVRLQAFTPPSRIKELEEKLENLKKEKEEAVMNQNFEKAAQIRDEEQRIREQIEKEKEKWTTQNTTNTEVVTEDHIAQIVSSWTGIPVQRLEQAEAERLLKMEEILHERVIGQDEAVRAVANSIRRARAGLKDPKRPIGSFMFLGPTGVGKTELCKALAEALFGDENAMIRIDMSEYSERHTVSRLIGAPPGYVGYEEGGQLTERVRRRPYSVVLLDEIEKAHPDVFNILLQILEDGRLTDGKGRTVDFKNTVIVMTSNVGAHTIRKQKTLGFATAGDMAATEYERMKENIMEELRKTFRPEFLNRLDEIIVFHPLEDVHLRQIASLMIQNVAKRLEEKNIFLEVSEAAKEYMIKQGFDPLYGARPLRRVIQKTLEDRLSEEILAGRVKMGDKVLLDVEDDKLVFKKQVPV</sequence>
<dbReference type="STRING" id="937334.SAMN05444406_10853"/>
<evidence type="ECO:0000256" key="6">
    <source>
        <dbReference type="RuleBase" id="RU004432"/>
    </source>
</evidence>
<dbReference type="Proteomes" id="UP000198577">
    <property type="component" value="Unassembled WGS sequence"/>
</dbReference>
<dbReference type="PANTHER" id="PTHR11638">
    <property type="entry name" value="ATP-DEPENDENT CLP PROTEASE"/>
    <property type="match status" value="1"/>
</dbReference>
<accession>A0A1I5USW0</accession>
<dbReference type="InterPro" id="IPR001270">
    <property type="entry name" value="ClpA/B"/>
</dbReference>
<reference evidence="11 12" key="1">
    <citation type="submission" date="2016-10" db="EMBL/GenBank/DDBJ databases">
        <authorList>
            <person name="de Groot N.N."/>
        </authorList>
    </citation>
    <scope>NUCLEOTIDE SEQUENCE [LARGE SCALE GENOMIC DNA]</scope>
    <source>
        <strain evidence="11 12">DSM 20678</strain>
    </source>
</reference>
<keyword evidence="11" id="KW-0378">Hydrolase</keyword>
<keyword evidence="12" id="KW-1185">Reference proteome</keyword>
<dbReference type="InterPro" id="IPR018368">
    <property type="entry name" value="ClpA/B_CS1"/>
</dbReference>
<dbReference type="Gene3D" id="4.10.860.10">
    <property type="entry name" value="UVR domain"/>
    <property type="match status" value="1"/>
</dbReference>
<dbReference type="GO" id="GO:0016887">
    <property type="term" value="F:ATP hydrolysis activity"/>
    <property type="evidence" value="ECO:0007669"/>
    <property type="project" value="InterPro"/>
</dbReference>
<dbReference type="PRINTS" id="PR00300">
    <property type="entry name" value="CLPPROTEASEA"/>
</dbReference>
<dbReference type="OrthoDB" id="9803641at2"/>
<dbReference type="PROSITE" id="PS00871">
    <property type="entry name" value="CLPAB_2"/>
    <property type="match status" value="1"/>
</dbReference>
<dbReference type="GO" id="GO:0005524">
    <property type="term" value="F:ATP binding"/>
    <property type="evidence" value="ECO:0007669"/>
    <property type="project" value="UniProtKB-KW"/>
</dbReference>
<dbReference type="PROSITE" id="PS50151">
    <property type="entry name" value="UVR"/>
    <property type="match status" value="1"/>
</dbReference>
<protein>
    <submittedName>
        <fullName evidence="11">ATP-dependent Clp protease ATP-binding subunit ClpA</fullName>
    </submittedName>
</protein>
<dbReference type="InterPro" id="IPR050130">
    <property type="entry name" value="ClpA_ClpB"/>
</dbReference>
<keyword evidence="11" id="KW-0645">Protease</keyword>
<dbReference type="GO" id="GO:0034605">
    <property type="term" value="P:cellular response to heat"/>
    <property type="evidence" value="ECO:0007669"/>
    <property type="project" value="TreeGrafter"/>
</dbReference>
<dbReference type="PROSITE" id="PS51903">
    <property type="entry name" value="CLP_R"/>
    <property type="match status" value="1"/>
</dbReference>
<name>A0A1I5USW0_9FIRM</name>
<dbReference type="GO" id="GO:0008233">
    <property type="term" value="F:peptidase activity"/>
    <property type="evidence" value="ECO:0007669"/>
    <property type="project" value="UniProtKB-KW"/>
</dbReference>
<evidence type="ECO:0000256" key="3">
    <source>
        <dbReference type="ARBA" id="ARBA00022840"/>
    </source>
</evidence>
<dbReference type="Gene3D" id="1.10.8.60">
    <property type="match status" value="2"/>
</dbReference>
<dbReference type="FunFam" id="1.10.8.60:FF:000011">
    <property type="entry name" value="ATP-dependent Clp protease ATP-binding subunit"/>
    <property type="match status" value="1"/>
</dbReference>
<dbReference type="Pfam" id="PF07724">
    <property type="entry name" value="AAA_2"/>
    <property type="match status" value="1"/>
</dbReference>
<evidence type="ECO:0000256" key="8">
    <source>
        <dbReference type="SAM" id="MobiDB-lite"/>
    </source>
</evidence>
<evidence type="ECO:0000259" key="10">
    <source>
        <dbReference type="PROSITE" id="PS51903"/>
    </source>
</evidence>
<evidence type="ECO:0000259" key="9">
    <source>
        <dbReference type="PROSITE" id="PS50151"/>
    </source>
</evidence>
<dbReference type="AlphaFoldDB" id="A0A1I5USW0"/>
<dbReference type="FunFam" id="1.10.8.60:FF:000017">
    <property type="entry name" value="ATP-dependent chaperone ClpB"/>
    <property type="match status" value="1"/>
</dbReference>
<evidence type="ECO:0000256" key="1">
    <source>
        <dbReference type="ARBA" id="ARBA00022737"/>
    </source>
</evidence>
<dbReference type="InterPro" id="IPR003959">
    <property type="entry name" value="ATPase_AAA_core"/>
</dbReference>
<keyword evidence="4 6" id="KW-0143">Chaperone</keyword>
<dbReference type="InterPro" id="IPR028299">
    <property type="entry name" value="ClpA/B_CS2"/>
</dbReference>
<evidence type="ECO:0000256" key="4">
    <source>
        <dbReference type="ARBA" id="ARBA00023186"/>
    </source>
</evidence>
<keyword evidence="7" id="KW-0175">Coiled coil</keyword>
<dbReference type="InterPro" id="IPR004176">
    <property type="entry name" value="Clp_R_N"/>
</dbReference>
<dbReference type="InterPro" id="IPR027417">
    <property type="entry name" value="P-loop_NTPase"/>
</dbReference>